<dbReference type="AlphaFoldDB" id="A0A8X6UQ81"/>
<name>A0A8X6UQ81_NEPPI</name>
<sequence>MSHKDSAAIINIAHVTVKVTSFWLTNPEMWFSQMESQFLLASITMEITKFHHIISALQPEELDIVMDIILNPPTEKPYTTLRNKLCSQCADSEEQRLRDFVSGMQLVDCKPLHLLQEMRSKAGNRIMQELLKSLFLQCLPTHVQQILVISNDQQEKMAEMADGIMAAAGHTSLIHAIEPRTKI</sequence>
<feature type="domain" description="DUF7041" evidence="1">
    <location>
        <begin position="20"/>
        <end position="100"/>
    </location>
</feature>
<evidence type="ECO:0000259" key="1">
    <source>
        <dbReference type="Pfam" id="PF23055"/>
    </source>
</evidence>
<keyword evidence="3" id="KW-1185">Reference proteome</keyword>
<dbReference type="EMBL" id="BMAW01033868">
    <property type="protein sequence ID" value="GFU32275.1"/>
    <property type="molecule type" value="Genomic_DNA"/>
</dbReference>
<dbReference type="Proteomes" id="UP000887013">
    <property type="component" value="Unassembled WGS sequence"/>
</dbReference>
<accession>A0A8X6UQ81</accession>
<dbReference type="PANTHER" id="PTHR33327">
    <property type="entry name" value="ENDONUCLEASE"/>
    <property type="match status" value="1"/>
</dbReference>
<dbReference type="PANTHER" id="PTHR33327:SF3">
    <property type="entry name" value="RNA-DIRECTED DNA POLYMERASE"/>
    <property type="match status" value="1"/>
</dbReference>
<evidence type="ECO:0000313" key="3">
    <source>
        <dbReference type="Proteomes" id="UP000887013"/>
    </source>
</evidence>
<protein>
    <submittedName>
        <fullName evidence="2">Peptidase A2 domain-containing protein</fullName>
    </submittedName>
</protein>
<reference evidence="2" key="1">
    <citation type="submission" date="2020-08" db="EMBL/GenBank/DDBJ databases">
        <title>Multicomponent nature underlies the extraordinary mechanical properties of spider dragline silk.</title>
        <authorList>
            <person name="Kono N."/>
            <person name="Nakamura H."/>
            <person name="Mori M."/>
            <person name="Yoshida Y."/>
            <person name="Ohtoshi R."/>
            <person name="Malay A.D."/>
            <person name="Moran D.A.P."/>
            <person name="Tomita M."/>
            <person name="Numata K."/>
            <person name="Arakawa K."/>
        </authorList>
    </citation>
    <scope>NUCLEOTIDE SEQUENCE</scope>
</reference>
<proteinExistence type="predicted"/>
<organism evidence="2 3">
    <name type="scientific">Nephila pilipes</name>
    <name type="common">Giant wood spider</name>
    <name type="synonym">Nephila maculata</name>
    <dbReference type="NCBI Taxonomy" id="299642"/>
    <lineage>
        <taxon>Eukaryota</taxon>
        <taxon>Metazoa</taxon>
        <taxon>Ecdysozoa</taxon>
        <taxon>Arthropoda</taxon>
        <taxon>Chelicerata</taxon>
        <taxon>Arachnida</taxon>
        <taxon>Araneae</taxon>
        <taxon>Araneomorphae</taxon>
        <taxon>Entelegynae</taxon>
        <taxon>Araneoidea</taxon>
        <taxon>Nephilidae</taxon>
        <taxon>Nephila</taxon>
    </lineage>
</organism>
<evidence type="ECO:0000313" key="2">
    <source>
        <dbReference type="EMBL" id="GFU32275.1"/>
    </source>
</evidence>
<dbReference type="InterPro" id="IPR055469">
    <property type="entry name" value="DUF7041"/>
</dbReference>
<gene>
    <name evidence="2" type="primary">AVEN_203532_1</name>
    <name evidence="2" type="ORF">NPIL_97511</name>
</gene>
<comment type="caution">
    <text evidence="2">The sequence shown here is derived from an EMBL/GenBank/DDBJ whole genome shotgun (WGS) entry which is preliminary data.</text>
</comment>
<dbReference type="Pfam" id="PF23055">
    <property type="entry name" value="DUF7041"/>
    <property type="match status" value="1"/>
</dbReference>
<dbReference type="OrthoDB" id="6429262at2759"/>